<dbReference type="Pfam" id="PF10144">
    <property type="entry name" value="SMP_2"/>
    <property type="match status" value="1"/>
</dbReference>
<dbReference type="AlphaFoldDB" id="A0A4R2N7C3"/>
<accession>A0A4R2N7C3</accession>
<name>A0A4R2N7C3_9PAST</name>
<comment type="similarity">
    <text evidence="2">Belongs to the Smp family.</text>
</comment>
<gene>
    <name evidence="8" type="ORF">EV693_10950</name>
</gene>
<evidence type="ECO:0000313" key="9">
    <source>
        <dbReference type="Proteomes" id="UP000295537"/>
    </source>
</evidence>
<evidence type="ECO:0000256" key="2">
    <source>
        <dbReference type="ARBA" id="ARBA00005362"/>
    </source>
</evidence>
<dbReference type="GO" id="GO:0005886">
    <property type="term" value="C:plasma membrane"/>
    <property type="evidence" value="ECO:0007669"/>
    <property type="project" value="UniProtKB-SubCell"/>
</dbReference>
<protein>
    <submittedName>
        <fullName evidence="8">Membrane protein</fullName>
    </submittedName>
</protein>
<organism evidence="8 9">
    <name type="scientific">Nicoletella semolina</name>
    <dbReference type="NCBI Taxonomy" id="271160"/>
    <lineage>
        <taxon>Bacteria</taxon>
        <taxon>Pseudomonadati</taxon>
        <taxon>Pseudomonadota</taxon>
        <taxon>Gammaproteobacteria</taxon>
        <taxon>Pasteurellales</taxon>
        <taxon>Pasteurellaceae</taxon>
        <taxon>Nicoletella</taxon>
    </lineage>
</organism>
<evidence type="ECO:0000256" key="1">
    <source>
        <dbReference type="ARBA" id="ARBA00004236"/>
    </source>
</evidence>
<keyword evidence="6 7" id="KW-0472">Membrane</keyword>
<keyword evidence="3" id="KW-1003">Cell membrane</keyword>
<proteinExistence type="inferred from homology"/>
<sequence>MQYTREKIVKIGIVFVTLLVCITVVGVILTGINQFKFASQLASINQVSNLSHLLVSQQAKLFSLMLIKEAKTDELTESLDIFAQENFIIDANLYSDSGVLIAQSKNATPFPAAARQNTQNTQQIVEPIFNQQELIGFLRVTFDSQYAQTSQYAVNTLFHLLYGELIILFLAGGIFVSSFYGFPHKRRILLQPLIKSSTLNPTYSGKSNIQRFYSRRRAFRHK</sequence>
<dbReference type="RefSeq" id="WP_132501591.1">
    <property type="nucleotide sequence ID" value="NZ_LVXA01000001.1"/>
</dbReference>
<evidence type="ECO:0000256" key="5">
    <source>
        <dbReference type="ARBA" id="ARBA00022989"/>
    </source>
</evidence>
<comment type="subcellular location">
    <subcellularLocation>
        <location evidence="1">Cell membrane</location>
    </subcellularLocation>
</comment>
<keyword evidence="5 7" id="KW-1133">Transmembrane helix</keyword>
<evidence type="ECO:0000313" key="8">
    <source>
        <dbReference type="EMBL" id="TCP16832.1"/>
    </source>
</evidence>
<evidence type="ECO:0000256" key="6">
    <source>
        <dbReference type="ARBA" id="ARBA00023136"/>
    </source>
</evidence>
<dbReference type="EMBL" id="SLXJ01000009">
    <property type="protein sequence ID" value="TCP16832.1"/>
    <property type="molecule type" value="Genomic_DNA"/>
</dbReference>
<feature type="transmembrane region" description="Helical" evidence="7">
    <location>
        <begin position="12"/>
        <end position="32"/>
    </location>
</feature>
<comment type="caution">
    <text evidence="8">The sequence shown here is derived from an EMBL/GenBank/DDBJ whole genome shotgun (WGS) entry which is preliminary data.</text>
</comment>
<keyword evidence="4 7" id="KW-0812">Transmembrane</keyword>
<evidence type="ECO:0000256" key="4">
    <source>
        <dbReference type="ARBA" id="ARBA00022692"/>
    </source>
</evidence>
<feature type="transmembrane region" description="Helical" evidence="7">
    <location>
        <begin position="160"/>
        <end position="182"/>
    </location>
</feature>
<keyword evidence="9" id="KW-1185">Reference proteome</keyword>
<dbReference type="OrthoDB" id="5685444at2"/>
<dbReference type="InterPro" id="IPR019305">
    <property type="entry name" value="Uncharacterised_Smp"/>
</dbReference>
<evidence type="ECO:0000256" key="7">
    <source>
        <dbReference type="SAM" id="Phobius"/>
    </source>
</evidence>
<reference evidence="8 9" key="1">
    <citation type="submission" date="2019-03" db="EMBL/GenBank/DDBJ databases">
        <title>Genomic Encyclopedia of Type Strains, Phase IV (KMG-IV): sequencing the most valuable type-strain genomes for metagenomic binning, comparative biology and taxonomic classification.</title>
        <authorList>
            <person name="Goeker M."/>
        </authorList>
    </citation>
    <scope>NUCLEOTIDE SEQUENCE [LARGE SCALE GENOMIC DNA]</scope>
    <source>
        <strain evidence="8 9">DSM 16380</strain>
    </source>
</reference>
<evidence type="ECO:0000256" key="3">
    <source>
        <dbReference type="ARBA" id="ARBA00022475"/>
    </source>
</evidence>
<dbReference type="Proteomes" id="UP000295537">
    <property type="component" value="Unassembled WGS sequence"/>
</dbReference>